<gene>
    <name evidence="6" type="ORF">DLJ46_15390</name>
</gene>
<accession>A0A317K2T0</accession>
<reference evidence="7" key="1">
    <citation type="submission" date="2018-05" db="EMBL/GenBank/DDBJ databases">
        <title>Micromonospora globispora sp. nov. and Micromonospora rugosa sp. nov., isolated from marine sediment.</title>
        <authorList>
            <person name="Carro L."/>
            <person name="Aysel V."/>
            <person name="Cetin D."/>
            <person name="Igual J.M."/>
            <person name="Klenk H.-P."/>
            <person name="Trujillo M.E."/>
            <person name="Sahin N."/>
        </authorList>
    </citation>
    <scope>NUCLEOTIDE SEQUENCE [LARGE SCALE GENOMIC DNA]</scope>
    <source>
        <strain evidence="7">S2904</strain>
    </source>
</reference>
<dbReference type="GO" id="GO:0032993">
    <property type="term" value="C:protein-DNA complex"/>
    <property type="evidence" value="ECO:0007669"/>
    <property type="project" value="TreeGrafter"/>
</dbReference>
<dbReference type="Pfam" id="PF00072">
    <property type="entry name" value="Response_reg"/>
    <property type="match status" value="1"/>
</dbReference>
<evidence type="ECO:0000259" key="4">
    <source>
        <dbReference type="PROSITE" id="PS50110"/>
    </source>
</evidence>
<feature type="DNA-binding region" description="OmpR/PhoB-type" evidence="3">
    <location>
        <begin position="133"/>
        <end position="225"/>
    </location>
</feature>
<keyword evidence="2" id="KW-0597">Phosphoprotein</keyword>
<dbReference type="InterPro" id="IPR039420">
    <property type="entry name" value="WalR-like"/>
</dbReference>
<dbReference type="GO" id="GO:0005829">
    <property type="term" value="C:cytosol"/>
    <property type="evidence" value="ECO:0007669"/>
    <property type="project" value="TreeGrafter"/>
</dbReference>
<dbReference type="AlphaFoldDB" id="A0A317K2T0"/>
<keyword evidence="7" id="KW-1185">Reference proteome</keyword>
<sequence length="226" mass="24788">MNTGRVESTRPRLLLVEDDRALTGLLADLLDEEGYQVDVTNDGHSGLHHALTRDYELMVVDRGLPVLDGLELVTRLRARGVTCPVLLLTARGAVQDRVAGLDAGAEDYLVKPFEVAELLARLRALRRRHPDAAGWLPLGRRRLDVDNRRVLDGAEEIPLSAREFAVLHALAGRPTKVFTRGELLSAAFEHADAPGTVDACVHHLRRKLGRDAVRTVHGLGYRLGAG</sequence>
<feature type="domain" description="Response regulatory" evidence="4">
    <location>
        <begin position="12"/>
        <end position="126"/>
    </location>
</feature>
<organism evidence="6 7">
    <name type="scientific">Micromonospora globispora</name>
    <dbReference type="NCBI Taxonomy" id="1450148"/>
    <lineage>
        <taxon>Bacteria</taxon>
        <taxon>Bacillati</taxon>
        <taxon>Actinomycetota</taxon>
        <taxon>Actinomycetes</taxon>
        <taxon>Micromonosporales</taxon>
        <taxon>Micromonosporaceae</taxon>
        <taxon>Micromonospora</taxon>
    </lineage>
</organism>
<dbReference type="SMART" id="SM00862">
    <property type="entry name" value="Trans_reg_C"/>
    <property type="match status" value="1"/>
</dbReference>
<dbReference type="SUPFAM" id="SSF46894">
    <property type="entry name" value="C-terminal effector domain of the bipartite response regulators"/>
    <property type="match status" value="1"/>
</dbReference>
<dbReference type="Gene3D" id="6.10.250.690">
    <property type="match status" value="1"/>
</dbReference>
<comment type="caution">
    <text evidence="6">The sequence shown here is derived from an EMBL/GenBank/DDBJ whole genome shotgun (WGS) entry which is preliminary data.</text>
</comment>
<evidence type="ECO:0000313" key="6">
    <source>
        <dbReference type="EMBL" id="PWU47236.1"/>
    </source>
</evidence>
<proteinExistence type="predicted"/>
<evidence type="ECO:0000256" key="1">
    <source>
        <dbReference type="ARBA" id="ARBA00023125"/>
    </source>
</evidence>
<evidence type="ECO:0000313" key="7">
    <source>
        <dbReference type="Proteomes" id="UP000245683"/>
    </source>
</evidence>
<dbReference type="InterPro" id="IPR011006">
    <property type="entry name" value="CheY-like_superfamily"/>
</dbReference>
<dbReference type="InterPro" id="IPR001867">
    <property type="entry name" value="OmpR/PhoB-type_DNA-bd"/>
</dbReference>
<dbReference type="GO" id="GO:0000976">
    <property type="term" value="F:transcription cis-regulatory region binding"/>
    <property type="evidence" value="ECO:0007669"/>
    <property type="project" value="TreeGrafter"/>
</dbReference>
<dbReference type="EMBL" id="QGSV01000197">
    <property type="protein sequence ID" value="PWU47236.1"/>
    <property type="molecule type" value="Genomic_DNA"/>
</dbReference>
<dbReference type="InterPro" id="IPR016032">
    <property type="entry name" value="Sig_transdc_resp-reg_C-effctor"/>
</dbReference>
<dbReference type="Pfam" id="PF00486">
    <property type="entry name" value="Trans_reg_C"/>
    <property type="match status" value="1"/>
</dbReference>
<dbReference type="SUPFAM" id="SSF52172">
    <property type="entry name" value="CheY-like"/>
    <property type="match status" value="1"/>
</dbReference>
<keyword evidence="1 3" id="KW-0238">DNA-binding</keyword>
<dbReference type="GO" id="GO:0000156">
    <property type="term" value="F:phosphorelay response regulator activity"/>
    <property type="evidence" value="ECO:0007669"/>
    <property type="project" value="TreeGrafter"/>
</dbReference>
<dbReference type="Gene3D" id="1.10.10.10">
    <property type="entry name" value="Winged helix-like DNA-binding domain superfamily/Winged helix DNA-binding domain"/>
    <property type="match status" value="1"/>
</dbReference>
<dbReference type="OrthoDB" id="3197131at2"/>
<evidence type="ECO:0000256" key="3">
    <source>
        <dbReference type="PROSITE-ProRule" id="PRU01091"/>
    </source>
</evidence>
<dbReference type="GO" id="GO:0006355">
    <property type="term" value="P:regulation of DNA-templated transcription"/>
    <property type="evidence" value="ECO:0007669"/>
    <property type="project" value="InterPro"/>
</dbReference>
<evidence type="ECO:0000256" key="2">
    <source>
        <dbReference type="PROSITE-ProRule" id="PRU00169"/>
    </source>
</evidence>
<name>A0A317K2T0_9ACTN</name>
<feature type="modified residue" description="4-aspartylphosphate" evidence="2">
    <location>
        <position position="61"/>
    </location>
</feature>
<dbReference type="InterPro" id="IPR001789">
    <property type="entry name" value="Sig_transdc_resp-reg_receiver"/>
</dbReference>
<dbReference type="SMART" id="SM00448">
    <property type="entry name" value="REC"/>
    <property type="match status" value="1"/>
</dbReference>
<dbReference type="CDD" id="cd00383">
    <property type="entry name" value="trans_reg_C"/>
    <property type="match status" value="1"/>
</dbReference>
<dbReference type="PANTHER" id="PTHR48111:SF36">
    <property type="entry name" value="TRANSCRIPTIONAL REGULATORY PROTEIN CUTR"/>
    <property type="match status" value="1"/>
</dbReference>
<dbReference type="Proteomes" id="UP000245683">
    <property type="component" value="Unassembled WGS sequence"/>
</dbReference>
<dbReference type="Gene3D" id="3.40.50.2300">
    <property type="match status" value="1"/>
</dbReference>
<evidence type="ECO:0000259" key="5">
    <source>
        <dbReference type="PROSITE" id="PS51755"/>
    </source>
</evidence>
<dbReference type="PANTHER" id="PTHR48111">
    <property type="entry name" value="REGULATOR OF RPOS"/>
    <property type="match status" value="1"/>
</dbReference>
<dbReference type="PROSITE" id="PS50110">
    <property type="entry name" value="RESPONSE_REGULATORY"/>
    <property type="match status" value="1"/>
</dbReference>
<protein>
    <submittedName>
        <fullName evidence="6">Two-component system response regulator</fullName>
    </submittedName>
</protein>
<feature type="domain" description="OmpR/PhoB-type" evidence="5">
    <location>
        <begin position="133"/>
        <end position="225"/>
    </location>
</feature>
<dbReference type="PROSITE" id="PS51755">
    <property type="entry name" value="OMPR_PHOB"/>
    <property type="match status" value="1"/>
</dbReference>
<dbReference type="InterPro" id="IPR036388">
    <property type="entry name" value="WH-like_DNA-bd_sf"/>
</dbReference>